<accession>A0A084WFR2</accession>
<gene>
    <name evidence="3" type="ORF">ZHAS_00017069</name>
</gene>
<sequence>MNAETECPVCTLYLRAGISLEEHLDTHPKDQLIKVLATRARPAIQTLPQTAPVLLTTPTTPVVAPLPTPTPAAVPASAPAAIETAPAASYNFPNIMITPLRSLSDVARAYQPRYTNERYSGPPPPYSRATQVQSGTPTATQAAAPTEHTVEAGPSGLARAKPCLVEEDVLSKILDTECSAPWKTSYGFEIGSQHRAVTIERSQRGNTTTTTTTTTEEVLMRLPRKKTQPQIITVRDSSASTTSSEGMNSPRKPSVTVLSDVKLRSATGDDPAPSTPSVRQVRASGLQRHDGKRARINAGEGQPTASTGGGLGLETSVIRKTPHPPASPARSSTSTQHSTCTDPEPHQRRSRRITKTARMSTGGGKGDAYKGHQAASKQPSSAKGEEKEDDELDQELEDLYPSRATIAAKIRRTTGSTIIHACENGKMMALAGNRGRFSLLFRE</sequence>
<dbReference type="EnsemblMetazoa" id="ASIC017069-RA">
    <property type="protein sequence ID" value="ASIC017069-PA"/>
    <property type="gene ID" value="ASIC017069"/>
</dbReference>
<dbReference type="Proteomes" id="UP000030765">
    <property type="component" value="Unassembled WGS sequence"/>
</dbReference>
<evidence type="ECO:0000313" key="5">
    <source>
        <dbReference type="Proteomes" id="UP000030765"/>
    </source>
</evidence>
<evidence type="ECO:0000313" key="4">
    <source>
        <dbReference type="EnsemblMetazoa" id="ASIC017069-PA"/>
    </source>
</evidence>
<dbReference type="OrthoDB" id="10249535at2759"/>
<feature type="domain" description="C2H2-type" evidence="2">
    <location>
        <begin position="7"/>
        <end position="27"/>
    </location>
</feature>
<dbReference type="EMBL" id="ATLV01023390">
    <property type="status" value="NOT_ANNOTATED_CDS"/>
    <property type="molecule type" value="Genomic_DNA"/>
</dbReference>
<evidence type="ECO:0000313" key="3">
    <source>
        <dbReference type="EMBL" id="KFB49056.1"/>
    </source>
</evidence>
<feature type="compositionally biased region" description="Low complexity" evidence="1">
    <location>
        <begin position="136"/>
        <end position="146"/>
    </location>
</feature>
<feature type="region of interest" description="Disordered" evidence="1">
    <location>
        <begin position="225"/>
        <end position="393"/>
    </location>
</feature>
<reference evidence="3 5" key="1">
    <citation type="journal article" date="2014" name="BMC Genomics">
        <title>Genome sequence of Anopheles sinensis provides insight into genetics basis of mosquito competence for malaria parasites.</title>
        <authorList>
            <person name="Zhou D."/>
            <person name="Zhang D."/>
            <person name="Ding G."/>
            <person name="Shi L."/>
            <person name="Hou Q."/>
            <person name="Ye Y."/>
            <person name="Xu Y."/>
            <person name="Zhou H."/>
            <person name="Xiong C."/>
            <person name="Li S."/>
            <person name="Yu J."/>
            <person name="Hong S."/>
            <person name="Yu X."/>
            <person name="Zou P."/>
            <person name="Chen C."/>
            <person name="Chang X."/>
            <person name="Wang W."/>
            <person name="Lv Y."/>
            <person name="Sun Y."/>
            <person name="Ma L."/>
            <person name="Shen B."/>
            <person name="Zhu C."/>
        </authorList>
    </citation>
    <scope>NUCLEOTIDE SEQUENCE [LARGE SCALE GENOMIC DNA]</scope>
</reference>
<evidence type="ECO:0000256" key="1">
    <source>
        <dbReference type="SAM" id="MobiDB-lite"/>
    </source>
</evidence>
<feature type="compositionally biased region" description="Polar residues" evidence="1">
    <location>
        <begin position="228"/>
        <end position="247"/>
    </location>
</feature>
<dbReference type="InterPro" id="IPR013087">
    <property type="entry name" value="Znf_C2H2_type"/>
</dbReference>
<dbReference type="PROSITE" id="PS00028">
    <property type="entry name" value="ZINC_FINGER_C2H2_1"/>
    <property type="match status" value="1"/>
</dbReference>
<keyword evidence="5" id="KW-1185">Reference proteome</keyword>
<dbReference type="AlphaFoldDB" id="A0A084WFR2"/>
<dbReference type="STRING" id="74873.A0A084WFR2"/>
<name>A0A084WFR2_ANOSI</name>
<organism evidence="3">
    <name type="scientific">Anopheles sinensis</name>
    <name type="common">Mosquito</name>
    <dbReference type="NCBI Taxonomy" id="74873"/>
    <lineage>
        <taxon>Eukaryota</taxon>
        <taxon>Metazoa</taxon>
        <taxon>Ecdysozoa</taxon>
        <taxon>Arthropoda</taxon>
        <taxon>Hexapoda</taxon>
        <taxon>Insecta</taxon>
        <taxon>Pterygota</taxon>
        <taxon>Neoptera</taxon>
        <taxon>Endopterygota</taxon>
        <taxon>Diptera</taxon>
        <taxon>Nematocera</taxon>
        <taxon>Culicoidea</taxon>
        <taxon>Culicidae</taxon>
        <taxon>Anophelinae</taxon>
        <taxon>Anopheles</taxon>
    </lineage>
</organism>
<protein>
    <submittedName>
        <fullName evidence="4">C2H2-type domain-containing protein</fullName>
    </submittedName>
</protein>
<dbReference type="EMBL" id="KE525342">
    <property type="protein sequence ID" value="KFB49056.1"/>
    <property type="molecule type" value="Genomic_DNA"/>
</dbReference>
<dbReference type="VEuPathDB" id="VectorBase:ASIC017069"/>
<evidence type="ECO:0000259" key="2">
    <source>
        <dbReference type="PROSITE" id="PS00028"/>
    </source>
</evidence>
<feature type="region of interest" description="Disordered" evidence="1">
    <location>
        <begin position="115"/>
        <end position="154"/>
    </location>
</feature>
<proteinExistence type="predicted"/>
<reference evidence="4" key="2">
    <citation type="submission" date="2020-05" db="UniProtKB">
        <authorList>
            <consortium name="EnsemblMetazoa"/>
        </authorList>
    </citation>
    <scope>IDENTIFICATION</scope>
</reference>